<dbReference type="EMBL" id="PEIB01000002">
    <property type="protein sequence ID" value="RXJ74643.1"/>
    <property type="molecule type" value="Genomic_DNA"/>
</dbReference>
<comment type="caution">
    <text evidence="1">The sequence shown here is derived from an EMBL/GenBank/DDBJ whole genome shotgun (WGS) entry which is preliminary data.</text>
</comment>
<gene>
    <name evidence="1" type="ORF">CS022_03530</name>
</gene>
<name>A0A4Q0YUY1_9GAMM</name>
<dbReference type="Gene3D" id="2.60.120.620">
    <property type="entry name" value="q2cbj1_9rhob like domain"/>
    <property type="match status" value="1"/>
</dbReference>
<dbReference type="SUPFAM" id="SSF51197">
    <property type="entry name" value="Clavaminate synthase-like"/>
    <property type="match status" value="1"/>
</dbReference>
<evidence type="ECO:0000313" key="2">
    <source>
        <dbReference type="Proteomes" id="UP000290287"/>
    </source>
</evidence>
<dbReference type="PANTHER" id="PTHR21308">
    <property type="entry name" value="PHYTANOYL-COA ALPHA-HYDROXYLASE"/>
    <property type="match status" value="1"/>
</dbReference>
<reference evidence="1 2" key="1">
    <citation type="submission" date="2017-10" db="EMBL/GenBank/DDBJ databases">
        <title>Nyctiphanis sp. nov., isolated from the stomach of the euphausiid Nyctiphanes simplex (Hansen, 1911) in the Gulf of California.</title>
        <authorList>
            <person name="Gomez-Gil B."/>
            <person name="Aguilar-Mendez M."/>
            <person name="Lopez-Cortes A."/>
            <person name="Gomez-Gutierrez J."/>
            <person name="Roque A."/>
            <person name="Lang E."/>
            <person name="Gonzalez-Castillo A."/>
        </authorList>
    </citation>
    <scope>NUCLEOTIDE SEQUENCE [LARGE SCALE GENOMIC DNA]</scope>
    <source>
        <strain evidence="1 2">CAIM 600</strain>
    </source>
</reference>
<dbReference type="InterPro" id="IPR008775">
    <property type="entry name" value="Phytyl_CoA_dOase-like"/>
</dbReference>
<dbReference type="GO" id="GO:0048244">
    <property type="term" value="F:phytanoyl-CoA dioxygenase activity"/>
    <property type="evidence" value="ECO:0007669"/>
    <property type="project" value="InterPro"/>
</dbReference>
<evidence type="ECO:0008006" key="3">
    <source>
        <dbReference type="Google" id="ProtNLM"/>
    </source>
</evidence>
<proteinExistence type="predicted"/>
<organism evidence="1 2">
    <name type="scientific">Veronia nyctiphanis</name>
    <dbReference type="NCBI Taxonomy" id="1278244"/>
    <lineage>
        <taxon>Bacteria</taxon>
        <taxon>Pseudomonadati</taxon>
        <taxon>Pseudomonadota</taxon>
        <taxon>Gammaproteobacteria</taxon>
        <taxon>Vibrionales</taxon>
        <taxon>Vibrionaceae</taxon>
        <taxon>Veronia</taxon>
    </lineage>
</organism>
<sequence>MTFFTHSSISEALSQLDKLCRQEASQHAYPHAKFIDKNVVIYDASALFGISEYRALKAEFANVLNHGPGVLVVKNAWNNLHGLDAMTDVFEQILEDESRLNHGDHFGQKDAVPNGRIWNVFQKSAIKAPDIFIEYYSNPILNWVSEAWLGPGYQVTAQVNVVYPGGEAQQPHRDYHMGFQEKTRLHDYPQHVHRMTPMLTLQGAVAHTDMPIEAGPTMLLPFSHQLDNGYISFHQPEMRDYFLNHAVQIPLERGDAIFFNPALCHAAGKIKLKLSTAAVICCKYRQHTPSRWRQLILFKFVKVYTRYYRGNGMLSTLITLRNRRLFRQSQTVTRFRQTLIAIRR</sequence>
<dbReference type="GO" id="GO:0001561">
    <property type="term" value="P:fatty acid alpha-oxidation"/>
    <property type="evidence" value="ECO:0007669"/>
    <property type="project" value="InterPro"/>
</dbReference>
<dbReference type="InterPro" id="IPR047128">
    <property type="entry name" value="PhyH"/>
</dbReference>
<dbReference type="PANTHER" id="PTHR21308:SF8">
    <property type="entry name" value="PHYTANOYL-COA DIOXYGENASE FAMILY PROTEIN (AFU_ORTHOLOGUE AFUA_2G09620)"/>
    <property type="match status" value="1"/>
</dbReference>
<accession>A0A4Q0YUY1</accession>
<keyword evidence="2" id="KW-1185">Reference proteome</keyword>
<dbReference type="Pfam" id="PF05721">
    <property type="entry name" value="PhyH"/>
    <property type="match status" value="1"/>
</dbReference>
<dbReference type="AlphaFoldDB" id="A0A4Q0YUY1"/>
<dbReference type="OrthoDB" id="3562306at2"/>
<dbReference type="Proteomes" id="UP000290287">
    <property type="component" value="Unassembled WGS sequence"/>
</dbReference>
<dbReference type="RefSeq" id="WP_129121113.1">
    <property type="nucleotide sequence ID" value="NZ_PEIB01000002.1"/>
</dbReference>
<evidence type="ECO:0000313" key="1">
    <source>
        <dbReference type="EMBL" id="RXJ74643.1"/>
    </source>
</evidence>
<protein>
    <recommendedName>
        <fullName evidence="3">Phytanoyl-CoA dioxygenase</fullName>
    </recommendedName>
</protein>